<dbReference type="InterPro" id="IPR013783">
    <property type="entry name" value="Ig-like_fold"/>
</dbReference>
<evidence type="ECO:0000259" key="2">
    <source>
        <dbReference type="Pfam" id="PF00345"/>
    </source>
</evidence>
<sequence>MFSQRLFKTMQICLLLLIPCHCFASADLEIWPVTVSWSTQKRTPTVWLRNVGKNSVSLQIRLLKWSQRNNQNIYSDQDQAYAIPTFINLQSRQELPIRIYGETASGSIEQAYRIVIDQLPELNIAPHQQQSAIDIRMQYILPFFVYEQGMSSKLLPDINGFPREKHHIQWSLNADGLAIKNRSQTHMKITSVTLRCSGVTCFQQSTPVSYVLPGADITLPLSIPATQRNKATELIINNSQPGEEHFRKE</sequence>
<dbReference type="OrthoDB" id="511700at2"/>
<dbReference type="InterPro" id="IPR016147">
    <property type="entry name" value="Pili_assmbl_chaperone_N"/>
</dbReference>
<name>A0A1S8YPX5_9GAMM</name>
<dbReference type="STRING" id="1926881.BTJ39_03940"/>
<gene>
    <name evidence="3" type="ORF">BTJ39_03940</name>
</gene>
<dbReference type="EMBL" id="MRUL01000002">
    <property type="protein sequence ID" value="OON41130.1"/>
    <property type="molecule type" value="Genomic_DNA"/>
</dbReference>
<keyword evidence="1" id="KW-0732">Signal</keyword>
<dbReference type="GO" id="GO:0071555">
    <property type="term" value="P:cell wall organization"/>
    <property type="evidence" value="ECO:0007669"/>
    <property type="project" value="InterPro"/>
</dbReference>
<dbReference type="Proteomes" id="UP000190667">
    <property type="component" value="Unassembled WGS sequence"/>
</dbReference>
<dbReference type="Pfam" id="PF00345">
    <property type="entry name" value="PapD_N"/>
    <property type="match status" value="1"/>
</dbReference>
<feature type="chain" id="PRO_5012051898" description="Pili assembly chaperone N-terminal domain-containing protein" evidence="1">
    <location>
        <begin position="27"/>
        <end position="249"/>
    </location>
</feature>
<keyword evidence="4" id="KW-1185">Reference proteome</keyword>
<dbReference type="PANTHER" id="PTHR30251">
    <property type="entry name" value="PILUS ASSEMBLY CHAPERONE"/>
    <property type="match status" value="1"/>
</dbReference>
<reference evidence="3 4" key="1">
    <citation type="submission" date="2016-12" db="EMBL/GenBank/DDBJ databases">
        <title>Izhakiella australiana sp. nov. of genus Izhakiella isolated from Australian desert.</title>
        <authorList>
            <person name="Ji M."/>
        </authorList>
    </citation>
    <scope>NUCLEOTIDE SEQUENCE [LARGE SCALE GENOMIC DNA]</scope>
    <source>
        <strain evidence="3 4">D4N98</strain>
    </source>
</reference>
<feature type="domain" description="Pili assembly chaperone N-terminal" evidence="2">
    <location>
        <begin position="31"/>
        <end position="145"/>
    </location>
</feature>
<dbReference type="AlphaFoldDB" id="A0A1S8YPX5"/>
<proteinExistence type="predicted"/>
<dbReference type="InterPro" id="IPR050643">
    <property type="entry name" value="Periplasmic_pilus_chap"/>
</dbReference>
<dbReference type="RefSeq" id="WP_078001376.1">
    <property type="nucleotide sequence ID" value="NZ_MRUL01000002.1"/>
</dbReference>
<dbReference type="SUPFAM" id="SSF49354">
    <property type="entry name" value="PapD-like"/>
    <property type="match status" value="1"/>
</dbReference>
<evidence type="ECO:0000256" key="1">
    <source>
        <dbReference type="SAM" id="SignalP"/>
    </source>
</evidence>
<dbReference type="Gene3D" id="2.60.40.10">
    <property type="entry name" value="Immunoglobulins"/>
    <property type="match status" value="1"/>
</dbReference>
<dbReference type="GO" id="GO:0030288">
    <property type="term" value="C:outer membrane-bounded periplasmic space"/>
    <property type="evidence" value="ECO:0007669"/>
    <property type="project" value="InterPro"/>
</dbReference>
<evidence type="ECO:0000313" key="3">
    <source>
        <dbReference type="EMBL" id="OON41130.1"/>
    </source>
</evidence>
<comment type="caution">
    <text evidence="3">The sequence shown here is derived from an EMBL/GenBank/DDBJ whole genome shotgun (WGS) entry which is preliminary data.</text>
</comment>
<feature type="signal peptide" evidence="1">
    <location>
        <begin position="1"/>
        <end position="26"/>
    </location>
</feature>
<dbReference type="PANTHER" id="PTHR30251:SF4">
    <property type="entry name" value="SLR1668 PROTEIN"/>
    <property type="match status" value="1"/>
</dbReference>
<organism evidence="3 4">
    <name type="scientific">Izhakiella australiensis</name>
    <dbReference type="NCBI Taxonomy" id="1926881"/>
    <lineage>
        <taxon>Bacteria</taxon>
        <taxon>Pseudomonadati</taxon>
        <taxon>Pseudomonadota</taxon>
        <taxon>Gammaproteobacteria</taxon>
        <taxon>Enterobacterales</taxon>
        <taxon>Erwiniaceae</taxon>
        <taxon>Izhakiella</taxon>
    </lineage>
</organism>
<accession>A0A1S8YPX5</accession>
<evidence type="ECO:0000313" key="4">
    <source>
        <dbReference type="Proteomes" id="UP000190667"/>
    </source>
</evidence>
<protein>
    <recommendedName>
        <fullName evidence="2">Pili assembly chaperone N-terminal domain-containing protein</fullName>
    </recommendedName>
</protein>
<dbReference type="InterPro" id="IPR008962">
    <property type="entry name" value="PapD-like_sf"/>
</dbReference>